<protein>
    <recommendedName>
        <fullName evidence="4">BZIP domain-containing protein</fullName>
    </recommendedName>
</protein>
<dbReference type="Proteomes" id="UP000017836">
    <property type="component" value="Unassembled WGS sequence"/>
</dbReference>
<keyword evidence="3" id="KW-1185">Reference proteome</keyword>
<accession>W1PPA7</accession>
<gene>
    <name evidence="2" type="ORF">AMTR_s00020p00096070</name>
</gene>
<feature type="region of interest" description="Disordered" evidence="1">
    <location>
        <begin position="24"/>
        <end position="50"/>
    </location>
</feature>
<organism evidence="2 3">
    <name type="scientific">Amborella trichopoda</name>
    <dbReference type="NCBI Taxonomy" id="13333"/>
    <lineage>
        <taxon>Eukaryota</taxon>
        <taxon>Viridiplantae</taxon>
        <taxon>Streptophyta</taxon>
        <taxon>Embryophyta</taxon>
        <taxon>Tracheophyta</taxon>
        <taxon>Spermatophyta</taxon>
        <taxon>Magnoliopsida</taxon>
        <taxon>Amborellales</taxon>
        <taxon>Amborellaceae</taxon>
        <taxon>Amborella</taxon>
    </lineage>
</organism>
<sequence>MLSSNSPIEETSLNISCVTNEHQITPNSSAWPQSSPSNGPSDGHMIVDSHSDGINTVSVMGNNIFHWNGGFGIQFPNENGAQLFPIGQHRDDEALMEDAERRLKRKIKKRESADRSRARKQVNLPTLSARLLSTS</sequence>
<dbReference type="EMBL" id="KI392664">
    <property type="protein sequence ID" value="ERN11847.1"/>
    <property type="molecule type" value="Genomic_DNA"/>
</dbReference>
<dbReference type="Gramene" id="ERN11847">
    <property type="protein sequence ID" value="ERN11847"/>
    <property type="gene ID" value="AMTR_s00020p00096070"/>
</dbReference>
<feature type="region of interest" description="Disordered" evidence="1">
    <location>
        <begin position="106"/>
        <end position="127"/>
    </location>
</feature>
<feature type="compositionally biased region" description="Polar residues" evidence="1">
    <location>
        <begin position="24"/>
        <end position="40"/>
    </location>
</feature>
<evidence type="ECO:0008006" key="4">
    <source>
        <dbReference type="Google" id="ProtNLM"/>
    </source>
</evidence>
<evidence type="ECO:0000256" key="1">
    <source>
        <dbReference type="SAM" id="MobiDB-lite"/>
    </source>
</evidence>
<dbReference type="AlphaFoldDB" id="W1PPA7"/>
<proteinExistence type="predicted"/>
<name>W1PPA7_AMBTC</name>
<dbReference type="HOGENOM" id="CLU_148265_0_0_1"/>
<evidence type="ECO:0000313" key="3">
    <source>
        <dbReference type="Proteomes" id="UP000017836"/>
    </source>
</evidence>
<reference evidence="3" key="1">
    <citation type="journal article" date="2013" name="Science">
        <title>The Amborella genome and the evolution of flowering plants.</title>
        <authorList>
            <consortium name="Amborella Genome Project"/>
        </authorList>
    </citation>
    <scope>NUCLEOTIDE SEQUENCE [LARGE SCALE GENOMIC DNA]</scope>
</reference>
<evidence type="ECO:0000313" key="2">
    <source>
        <dbReference type="EMBL" id="ERN11847.1"/>
    </source>
</evidence>